<comment type="caution">
    <text evidence="1">The sequence shown here is derived from an EMBL/GenBank/DDBJ whole genome shotgun (WGS) entry which is preliminary data.</text>
</comment>
<organism evidence="1 2">
    <name type="scientific">Eretmocerus hayati</name>
    <dbReference type="NCBI Taxonomy" id="131215"/>
    <lineage>
        <taxon>Eukaryota</taxon>
        <taxon>Metazoa</taxon>
        <taxon>Ecdysozoa</taxon>
        <taxon>Arthropoda</taxon>
        <taxon>Hexapoda</taxon>
        <taxon>Insecta</taxon>
        <taxon>Pterygota</taxon>
        <taxon>Neoptera</taxon>
        <taxon>Endopterygota</taxon>
        <taxon>Hymenoptera</taxon>
        <taxon>Apocrita</taxon>
        <taxon>Proctotrupomorpha</taxon>
        <taxon>Chalcidoidea</taxon>
        <taxon>Aphelinidae</taxon>
        <taxon>Aphelininae</taxon>
        <taxon>Eretmocerus</taxon>
    </lineage>
</organism>
<dbReference type="Proteomes" id="UP001239111">
    <property type="component" value="Chromosome 2"/>
</dbReference>
<name>A0ACC2P0R2_9HYME</name>
<evidence type="ECO:0000313" key="2">
    <source>
        <dbReference type="Proteomes" id="UP001239111"/>
    </source>
</evidence>
<sequence length="158" mass="17856">MAVNSTQHYKKRQCPGYADAQLRYKPTRDGMIYLEENISICPGYWEGPPGLPTCPQFYRKVLGLLFSDYHPANSSFEPESIKKRGLLDDDLIIKKMTPRSRLKILSKASTTCSNRMRDLRTEHLVDAQKAKRCLDFGNGQSPPDQLTTAADTDDLASE</sequence>
<reference evidence="1" key="1">
    <citation type="submission" date="2023-04" db="EMBL/GenBank/DDBJ databases">
        <title>A chromosome-level genome assembly of the parasitoid wasp Eretmocerus hayati.</title>
        <authorList>
            <person name="Zhong Y."/>
            <person name="Liu S."/>
            <person name="Liu Y."/>
        </authorList>
    </citation>
    <scope>NUCLEOTIDE SEQUENCE</scope>
    <source>
        <strain evidence="1">ZJU_SS_LIU_2023</strain>
    </source>
</reference>
<keyword evidence="2" id="KW-1185">Reference proteome</keyword>
<protein>
    <submittedName>
        <fullName evidence="1">Uncharacterized protein</fullName>
    </submittedName>
</protein>
<dbReference type="EMBL" id="CM056742">
    <property type="protein sequence ID" value="KAJ8677155.1"/>
    <property type="molecule type" value="Genomic_DNA"/>
</dbReference>
<gene>
    <name evidence="1" type="ORF">QAD02_012942</name>
</gene>
<accession>A0ACC2P0R2</accession>
<proteinExistence type="predicted"/>
<evidence type="ECO:0000313" key="1">
    <source>
        <dbReference type="EMBL" id="KAJ8677155.1"/>
    </source>
</evidence>